<sequence>MLKKGSKDCQSIDLLSIGSTPVFRCPLFSCNADYTTSAWVLQDDPLQASEAPEDHCARLISYFGSLTEPSMIAVSWMDNRPVHFIATGCSIGPVMLSRRDGADVVDVPAPHLVKDYLDGMGGAAIRDQLRLQRYSIQVYFVLMNLTLYSPYRVSDRTIVTLCYAASNENEKVLSDYFSWVDRYGVGKRVHLYRCVQADRAPGKTPPTHAEYMLLMQIALLSVGAVNFEDDLSVRNLTDTPVPHSPTLRYTLPGRHTTKQVEIFRVPSVKHGKETRNAVNTAARYARYFDQERIHGRPHSTA</sequence>
<protein>
    <recommendedName>
        <fullName evidence="3">PiggyBac transposable element-derived protein domain-containing protein</fullName>
    </recommendedName>
</protein>
<keyword evidence="2" id="KW-1185">Reference proteome</keyword>
<proteinExistence type="predicted"/>
<organism evidence="1 2">
    <name type="scientific">Phytophthora megakarya</name>
    <dbReference type="NCBI Taxonomy" id="4795"/>
    <lineage>
        <taxon>Eukaryota</taxon>
        <taxon>Sar</taxon>
        <taxon>Stramenopiles</taxon>
        <taxon>Oomycota</taxon>
        <taxon>Peronosporomycetes</taxon>
        <taxon>Peronosporales</taxon>
        <taxon>Peronosporaceae</taxon>
        <taxon>Phytophthora</taxon>
    </lineage>
</organism>
<evidence type="ECO:0000313" key="1">
    <source>
        <dbReference type="EMBL" id="OWZ19008.1"/>
    </source>
</evidence>
<dbReference type="AlphaFoldDB" id="A0A225WNX5"/>
<dbReference type="EMBL" id="NBNE01000501">
    <property type="protein sequence ID" value="OWZ19008.1"/>
    <property type="molecule type" value="Genomic_DNA"/>
</dbReference>
<comment type="caution">
    <text evidence="1">The sequence shown here is derived from an EMBL/GenBank/DDBJ whole genome shotgun (WGS) entry which is preliminary data.</text>
</comment>
<gene>
    <name evidence="1" type="ORF">PHMEG_0006796</name>
</gene>
<reference evidence="2" key="1">
    <citation type="submission" date="2017-03" db="EMBL/GenBank/DDBJ databases">
        <title>Phytopthora megakarya and P. palmivora, two closely related causual agents of cacao black pod achieved similar genome size and gene model numbers by different mechanisms.</title>
        <authorList>
            <person name="Ali S."/>
            <person name="Shao J."/>
            <person name="Larry D.J."/>
            <person name="Kronmiller B."/>
            <person name="Shen D."/>
            <person name="Strem M.D."/>
            <person name="Melnick R.L."/>
            <person name="Guiltinan M.J."/>
            <person name="Tyler B.M."/>
            <person name="Meinhardt L.W."/>
            <person name="Bailey B.A."/>
        </authorList>
    </citation>
    <scope>NUCLEOTIDE SEQUENCE [LARGE SCALE GENOMIC DNA]</scope>
    <source>
        <strain evidence="2">zdho120</strain>
    </source>
</reference>
<dbReference type="Proteomes" id="UP000198211">
    <property type="component" value="Unassembled WGS sequence"/>
</dbReference>
<evidence type="ECO:0000313" key="2">
    <source>
        <dbReference type="Proteomes" id="UP000198211"/>
    </source>
</evidence>
<evidence type="ECO:0008006" key="3">
    <source>
        <dbReference type="Google" id="ProtNLM"/>
    </source>
</evidence>
<name>A0A225WNX5_9STRA</name>
<accession>A0A225WNX5</accession>